<dbReference type="AlphaFoldDB" id="A0A060M292"/>
<dbReference type="RefSeq" id="WP_038483771.1">
    <property type="nucleotide sequence ID" value="NZ_CP003923.1"/>
</dbReference>
<name>A0A060M292_9BACI</name>
<dbReference type="Pfam" id="PF12833">
    <property type="entry name" value="HTH_18"/>
    <property type="match status" value="1"/>
</dbReference>
<keyword evidence="6" id="KW-1185">Reference proteome</keyword>
<dbReference type="InterPro" id="IPR014710">
    <property type="entry name" value="RmlC-like_jellyroll"/>
</dbReference>
<keyword evidence="2" id="KW-0238">DNA-binding</keyword>
<dbReference type="STRING" id="1246626.BleG1_3588"/>
<feature type="domain" description="HTH araC/xylS-type" evidence="4">
    <location>
        <begin position="183"/>
        <end position="281"/>
    </location>
</feature>
<accession>A0A060M292</accession>
<evidence type="ECO:0000313" key="6">
    <source>
        <dbReference type="Proteomes" id="UP000027142"/>
    </source>
</evidence>
<dbReference type="GO" id="GO:0003700">
    <property type="term" value="F:DNA-binding transcription factor activity"/>
    <property type="evidence" value="ECO:0007669"/>
    <property type="project" value="InterPro"/>
</dbReference>
<evidence type="ECO:0000256" key="1">
    <source>
        <dbReference type="ARBA" id="ARBA00023015"/>
    </source>
</evidence>
<dbReference type="PATRIC" id="fig|1246626.3.peg.3577"/>
<dbReference type="Proteomes" id="UP000027142">
    <property type="component" value="Chromosome"/>
</dbReference>
<evidence type="ECO:0000313" key="5">
    <source>
        <dbReference type="EMBL" id="AIC96135.1"/>
    </source>
</evidence>
<dbReference type="GO" id="GO:0043565">
    <property type="term" value="F:sequence-specific DNA binding"/>
    <property type="evidence" value="ECO:0007669"/>
    <property type="project" value="InterPro"/>
</dbReference>
<dbReference type="InterPro" id="IPR037923">
    <property type="entry name" value="HTH-like"/>
</dbReference>
<proteinExistence type="predicted"/>
<dbReference type="Pfam" id="PF02311">
    <property type="entry name" value="AraC_binding"/>
    <property type="match status" value="1"/>
</dbReference>
<dbReference type="eggNOG" id="COG2169">
    <property type="taxonomic scope" value="Bacteria"/>
</dbReference>
<dbReference type="OrthoDB" id="9802228at2"/>
<keyword evidence="1" id="KW-0805">Transcription regulation</keyword>
<dbReference type="InterPro" id="IPR018062">
    <property type="entry name" value="HTH_AraC-typ_CS"/>
</dbReference>
<dbReference type="HOGENOM" id="CLU_000445_88_3_9"/>
<dbReference type="SMART" id="SM00342">
    <property type="entry name" value="HTH_ARAC"/>
    <property type="match status" value="1"/>
</dbReference>
<organism evidence="5 6">
    <name type="scientific">Shouchella lehensis G1</name>
    <dbReference type="NCBI Taxonomy" id="1246626"/>
    <lineage>
        <taxon>Bacteria</taxon>
        <taxon>Bacillati</taxon>
        <taxon>Bacillota</taxon>
        <taxon>Bacilli</taxon>
        <taxon>Bacillales</taxon>
        <taxon>Bacillaceae</taxon>
        <taxon>Shouchella</taxon>
    </lineage>
</organism>
<evidence type="ECO:0000256" key="3">
    <source>
        <dbReference type="ARBA" id="ARBA00023163"/>
    </source>
</evidence>
<dbReference type="InterPro" id="IPR009057">
    <property type="entry name" value="Homeodomain-like_sf"/>
</dbReference>
<dbReference type="KEGG" id="ble:BleG1_3588"/>
<reference evidence="5 6" key="1">
    <citation type="journal article" date="2014" name="Gene">
        <title>A comparative genomic analysis of the alkalitolerant soil bacterium Bacillus lehensis G1.</title>
        <authorList>
            <person name="Noor Y.M."/>
            <person name="Samsulrizal N.H."/>
            <person name="Jema'on N.A."/>
            <person name="Low K.O."/>
            <person name="Ramli A.N."/>
            <person name="Alias N.I."/>
            <person name="Damis S.I."/>
            <person name="Fuzi S.F."/>
            <person name="Isa M.N."/>
            <person name="Murad A.M."/>
            <person name="Raih M.F."/>
            <person name="Bakar F.D."/>
            <person name="Najimudin N."/>
            <person name="Mahadi N.M."/>
            <person name="Illias R.M."/>
        </authorList>
    </citation>
    <scope>NUCLEOTIDE SEQUENCE [LARGE SCALE GENOMIC DNA]</scope>
    <source>
        <strain evidence="5 6">G1</strain>
    </source>
</reference>
<dbReference type="PROSITE" id="PS01124">
    <property type="entry name" value="HTH_ARAC_FAMILY_2"/>
    <property type="match status" value="1"/>
</dbReference>
<keyword evidence="3" id="KW-0804">Transcription</keyword>
<dbReference type="PANTHER" id="PTHR43280">
    <property type="entry name" value="ARAC-FAMILY TRANSCRIPTIONAL REGULATOR"/>
    <property type="match status" value="1"/>
</dbReference>
<dbReference type="PROSITE" id="PS00041">
    <property type="entry name" value="HTH_ARAC_FAMILY_1"/>
    <property type="match status" value="1"/>
</dbReference>
<dbReference type="SUPFAM" id="SSF46689">
    <property type="entry name" value="Homeodomain-like"/>
    <property type="match status" value="2"/>
</dbReference>
<dbReference type="SUPFAM" id="SSF51215">
    <property type="entry name" value="Regulatory protein AraC"/>
    <property type="match status" value="1"/>
</dbReference>
<dbReference type="InterPro" id="IPR018060">
    <property type="entry name" value="HTH_AraC"/>
</dbReference>
<dbReference type="Gene3D" id="1.10.10.60">
    <property type="entry name" value="Homeodomain-like"/>
    <property type="match status" value="2"/>
</dbReference>
<sequence length="285" mass="33843">MSKPSFQFIPEHKKAIVWHNNKTSFPIEYYHWHQGFELLIVFKGSGNVILNQRVTPITPGKLFFFQPFQLHHVATLKNEPYERSTLHFDPLHTERLLHMYPSMLQLFYHMQNDTFDHQFIDFTADFSYIQHLCQLYDESLGTCPLKEQIDRENVFLIQLLGYVQHQLKHHSPSLQTRNLPYAERVMRWIEGNLARPFKLDELADELFLSKSYLSKRFRIETGSSITTYLTARRMKEACHLLQTSTLSLEAICSKIGITNVSYFIQMFKRELQTTPHQYRLNLQKQ</sequence>
<gene>
    <name evidence="5" type="ORF">BleG1_3588</name>
</gene>
<evidence type="ECO:0000256" key="2">
    <source>
        <dbReference type="ARBA" id="ARBA00023125"/>
    </source>
</evidence>
<protein>
    <submittedName>
        <fullName evidence="5">HTH-type transcriptional regulator</fullName>
    </submittedName>
</protein>
<dbReference type="EMBL" id="CP003923">
    <property type="protein sequence ID" value="AIC96135.1"/>
    <property type="molecule type" value="Genomic_DNA"/>
</dbReference>
<dbReference type="Gene3D" id="2.60.120.10">
    <property type="entry name" value="Jelly Rolls"/>
    <property type="match status" value="1"/>
</dbReference>
<dbReference type="InterPro" id="IPR003313">
    <property type="entry name" value="AraC-bd"/>
</dbReference>
<evidence type="ECO:0000259" key="4">
    <source>
        <dbReference type="PROSITE" id="PS01124"/>
    </source>
</evidence>
<dbReference type="PANTHER" id="PTHR43280:SF28">
    <property type="entry name" value="HTH-TYPE TRANSCRIPTIONAL ACTIVATOR RHAS"/>
    <property type="match status" value="1"/>
</dbReference>